<dbReference type="PANTHER" id="PTHR45982:SF1">
    <property type="entry name" value="REGULATOR OF CHROMOSOME CONDENSATION"/>
    <property type="match status" value="1"/>
</dbReference>
<gene>
    <name evidence="2" type="ORF">C6P45_002057</name>
</gene>
<dbReference type="PRINTS" id="PR00633">
    <property type="entry name" value="RCCNDNSATION"/>
</dbReference>
<dbReference type="PROSITE" id="PS00626">
    <property type="entry name" value="RCC1_2"/>
    <property type="match status" value="1"/>
</dbReference>
<evidence type="ECO:0000256" key="1">
    <source>
        <dbReference type="PROSITE-ProRule" id="PRU00235"/>
    </source>
</evidence>
<name>A0A9P6W0L1_MAUEX</name>
<accession>A0A9P6W0L1</accession>
<reference evidence="2 3" key="1">
    <citation type="submission" date="2020-11" db="EMBL/GenBank/DDBJ databases">
        <title>Kefir isolates.</title>
        <authorList>
            <person name="Marcisauskas S."/>
            <person name="Kim Y."/>
            <person name="Blasche S."/>
        </authorList>
    </citation>
    <scope>NUCLEOTIDE SEQUENCE [LARGE SCALE GENOMIC DNA]</scope>
    <source>
        <strain evidence="2 3">OG2</strain>
    </source>
</reference>
<dbReference type="AlphaFoldDB" id="A0A9P6W0L1"/>
<dbReference type="PROSITE" id="PS50012">
    <property type="entry name" value="RCC1_3"/>
    <property type="match status" value="3"/>
</dbReference>
<evidence type="ECO:0000313" key="2">
    <source>
        <dbReference type="EMBL" id="KAG0658861.1"/>
    </source>
</evidence>
<dbReference type="SUPFAM" id="SSF50985">
    <property type="entry name" value="RCC1/BLIP-II"/>
    <property type="match status" value="1"/>
</dbReference>
<organism evidence="2 3">
    <name type="scientific">Maudiozyma exigua</name>
    <name type="common">Yeast</name>
    <name type="synonym">Kazachstania exigua</name>
    <dbReference type="NCBI Taxonomy" id="34358"/>
    <lineage>
        <taxon>Eukaryota</taxon>
        <taxon>Fungi</taxon>
        <taxon>Dikarya</taxon>
        <taxon>Ascomycota</taxon>
        <taxon>Saccharomycotina</taxon>
        <taxon>Saccharomycetes</taxon>
        <taxon>Saccharomycetales</taxon>
        <taxon>Saccharomycetaceae</taxon>
        <taxon>Maudiozyma</taxon>
    </lineage>
</organism>
<dbReference type="InterPro" id="IPR009091">
    <property type="entry name" value="RCC1/BLIP-II"/>
</dbReference>
<proteinExistence type="predicted"/>
<dbReference type="Pfam" id="PF13540">
    <property type="entry name" value="RCC1_2"/>
    <property type="match status" value="1"/>
</dbReference>
<feature type="repeat" description="RCC1" evidence="1">
    <location>
        <begin position="57"/>
        <end position="106"/>
    </location>
</feature>
<comment type="caution">
    <text evidence="2">The sequence shown here is derived from an EMBL/GenBank/DDBJ whole genome shotgun (WGS) entry which is preliminary data.</text>
</comment>
<dbReference type="Pfam" id="PF00415">
    <property type="entry name" value="RCC1"/>
    <property type="match status" value="1"/>
</dbReference>
<dbReference type="PANTHER" id="PTHR45982">
    <property type="entry name" value="REGULATOR OF CHROMOSOME CONDENSATION"/>
    <property type="match status" value="1"/>
</dbReference>
<dbReference type="EMBL" id="PUHR01000203">
    <property type="protein sequence ID" value="KAG0658861.1"/>
    <property type="molecule type" value="Genomic_DNA"/>
</dbReference>
<dbReference type="InterPro" id="IPR051553">
    <property type="entry name" value="Ran_GTPase-activating"/>
</dbReference>
<feature type="repeat" description="RCC1" evidence="1">
    <location>
        <begin position="2"/>
        <end position="56"/>
    </location>
</feature>
<dbReference type="InterPro" id="IPR000408">
    <property type="entry name" value="Reg_chr_condens"/>
</dbReference>
<dbReference type="OrthoDB" id="5370059at2759"/>
<feature type="non-terminal residue" evidence="2">
    <location>
        <position position="363"/>
    </location>
</feature>
<protein>
    <submittedName>
        <fullName evidence="2">Uncharacterized protein</fullName>
    </submittedName>
</protein>
<dbReference type="Proteomes" id="UP000750334">
    <property type="component" value="Unassembled WGS sequence"/>
</dbReference>
<sequence>MLDVYALGSNGNYQLGLGHADDIIVPQLSLSLDLPNNITVQKIACGGNHTLLLLSNGDVYGCGSNVKGQISDDSSIEMVPDWIKFDQKNVKDIACGWEFSVLLDKDNNILVRGYGPKGELGLGENVIEATSFKKVMSIPNGFTCKIFTSFQNVTLLLDGIDGNNSIVYGWGSNTKCQLLTPKSKSVWNPTVIYESKSDQIEKVAMGKNFVLLCNDKGSICSATGAIPKTFNLAEWENKKELEVYVFWSSIHIYYQGQIYSYGFGVHGQLFDNDHFYKTVMKDKDTRLISINTGSEHGMLVTKSKVMPEYIIYCWGWGEHGNCGRVKGDQSEDKPIINDYSNLTSKLNDVMHIESNTPPSVFGG</sequence>
<feature type="repeat" description="RCC1" evidence="1">
    <location>
        <begin position="256"/>
        <end position="303"/>
    </location>
</feature>
<dbReference type="Gene3D" id="2.130.10.30">
    <property type="entry name" value="Regulator of chromosome condensation 1/beta-lactamase-inhibitor protein II"/>
    <property type="match status" value="2"/>
</dbReference>
<evidence type="ECO:0000313" key="3">
    <source>
        <dbReference type="Proteomes" id="UP000750334"/>
    </source>
</evidence>
<keyword evidence="3" id="KW-1185">Reference proteome</keyword>